<dbReference type="GO" id="GO:0005524">
    <property type="term" value="F:ATP binding"/>
    <property type="evidence" value="ECO:0007669"/>
    <property type="project" value="UniProtKB-KW"/>
</dbReference>
<evidence type="ECO:0000256" key="7">
    <source>
        <dbReference type="RuleBase" id="RU364083"/>
    </source>
</evidence>
<comment type="caution">
    <text evidence="9">The sequence shown here is derived from an EMBL/GenBank/DDBJ whole genome shotgun (WGS) entry which is preliminary data.</text>
</comment>
<dbReference type="SUPFAM" id="SSF50331">
    <property type="entry name" value="MOP-like"/>
    <property type="match status" value="1"/>
</dbReference>
<dbReference type="NCBIfam" id="TIGR01187">
    <property type="entry name" value="potA"/>
    <property type="match status" value="1"/>
</dbReference>
<evidence type="ECO:0000256" key="4">
    <source>
        <dbReference type="ARBA" id="ARBA00022840"/>
    </source>
</evidence>
<dbReference type="InterPro" id="IPR008995">
    <property type="entry name" value="Mo/tungstate-bd_C_term_dom"/>
</dbReference>
<dbReference type="InterPro" id="IPR003439">
    <property type="entry name" value="ABC_transporter-like_ATP-bd"/>
</dbReference>
<comment type="subunit">
    <text evidence="7">The complex is composed of two ATP-binding proteins (PotA), two transmembrane proteins (PotB and PotC) and a solute-binding protein (PotD).</text>
</comment>
<keyword evidence="2 7" id="KW-1003">Cell membrane</keyword>
<dbReference type="InterPro" id="IPR013611">
    <property type="entry name" value="Transp-assoc_OB_typ2"/>
</dbReference>
<dbReference type="SMART" id="SM00382">
    <property type="entry name" value="AAA"/>
    <property type="match status" value="1"/>
</dbReference>
<dbReference type="InterPro" id="IPR005893">
    <property type="entry name" value="PotA-like"/>
</dbReference>
<dbReference type="PROSITE" id="PS50893">
    <property type="entry name" value="ABC_TRANSPORTER_2"/>
    <property type="match status" value="1"/>
</dbReference>
<name>A0A4R2KXT8_9FIRM</name>
<dbReference type="SUPFAM" id="SSF52540">
    <property type="entry name" value="P-loop containing nucleoside triphosphate hydrolases"/>
    <property type="match status" value="1"/>
</dbReference>
<evidence type="ECO:0000256" key="6">
    <source>
        <dbReference type="ARBA" id="ARBA00023136"/>
    </source>
</evidence>
<dbReference type="GO" id="GO:0043190">
    <property type="term" value="C:ATP-binding cassette (ABC) transporter complex"/>
    <property type="evidence" value="ECO:0007669"/>
    <property type="project" value="InterPro"/>
</dbReference>
<keyword evidence="10" id="KW-1185">Reference proteome</keyword>
<evidence type="ECO:0000256" key="1">
    <source>
        <dbReference type="ARBA" id="ARBA00022448"/>
    </source>
</evidence>
<dbReference type="FunFam" id="3.40.50.300:FF:000133">
    <property type="entry name" value="Spermidine/putrescine import ATP-binding protein PotA"/>
    <property type="match status" value="1"/>
</dbReference>
<feature type="domain" description="ABC transporter" evidence="8">
    <location>
        <begin position="4"/>
        <end position="234"/>
    </location>
</feature>
<evidence type="ECO:0000256" key="2">
    <source>
        <dbReference type="ARBA" id="ARBA00022475"/>
    </source>
</evidence>
<reference evidence="9 10" key="1">
    <citation type="submission" date="2019-03" db="EMBL/GenBank/DDBJ databases">
        <title>Genomic Encyclopedia of Type Strains, Phase IV (KMG-IV): sequencing the most valuable type-strain genomes for metagenomic binning, comparative biology and taxonomic classification.</title>
        <authorList>
            <person name="Goeker M."/>
        </authorList>
    </citation>
    <scope>NUCLEOTIDE SEQUENCE [LARGE SCALE GENOMIC DNA]</scope>
    <source>
        <strain evidence="9 10">DSM 102940</strain>
    </source>
</reference>
<keyword evidence="6 7" id="KW-0472">Membrane</keyword>
<evidence type="ECO:0000313" key="10">
    <source>
        <dbReference type="Proteomes" id="UP000294919"/>
    </source>
</evidence>
<comment type="function">
    <text evidence="7">Part of the ABC transporter complex PotABCD involved in spermidine/putrescine import. Responsible for energy coupling to the transport system.</text>
</comment>
<keyword evidence="1 7" id="KW-0813">Transport</keyword>
<dbReference type="PANTHER" id="PTHR42781">
    <property type="entry name" value="SPERMIDINE/PUTRESCINE IMPORT ATP-BINDING PROTEIN POTA"/>
    <property type="match status" value="1"/>
</dbReference>
<dbReference type="Pfam" id="PF00005">
    <property type="entry name" value="ABC_tran"/>
    <property type="match status" value="1"/>
</dbReference>
<dbReference type="Pfam" id="PF08402">
    <property type="entry name" value="TOBE_2"/>
    <property type="match status" value="1"/>
</dbReference>
<dbReference type="InterPro" id="IPR027417">
    <property type="entry name" value="P-loop_NTPase"/>
</dbReference>
<proteinExistence type="inferred from homology"/>
<comment type="similarity">
    <text evidence="7">Belongs to the ABC transporter superfamily. Spermidine/putrescine importer (TC 3.A.1.11.1) family.</text>
</comment>
<dbReference type="RefSeq" id="WP_132242308.1">
    <property type="nucleotide sequence ID" value="NZ_SLWV01000002.1"/>
</dbReference>
<dbReference type="InterPro" id="IPR017871">
    <property type="entry name" value="ABC_transporter-like_CS"/>
</dbReference>
<keyword evidence="3 7" id="KW-0547">Nucleotide-binding</keyword>
<accession>A0A4R2KXT8</accession>
<dbReference type="PROSITE" id="PS00211">
    <property type="entry name" value="ABC_TRANSPORTER_1"/>
    <property type="match status" value="1"/>
</dbReference>
<dbReference type="Proteomes" id="UP000294919">
    <property type="component" value="Unassembled WGS sequence"/>
</dbReference>
<dbReference type="EC" id="7.6.2.11" evidence="7"/>
<dbReference type="Gene3D" id="3.40.50.300">
    <property type="entry name" value="P-loop containing nucleotide triphosphate hydrolases"/>
    <property type="match status" value="1"/>
</dbReference>
<gene>
    <name evidence="7" type="primary">potA</name>
    <name evidence="9" type="ORF">EV214_102150</name>
</gene>
<dbReference type="EMBL" id="SLWV01000002">
    <property type="protein sequence ID" value="TCO79431.1"/>
    <property type="molecule type" value="Genomic_DNA"/>
</dbReference>
<dbReference type="AlphaFoldDB" id="A0A4R2KXT8"/>
<evidence type="ECO:0000256" key="3">
    <source>
        <dbReference type="ARBA" id="ARBA00022741"/>
    </source>
</evidence>
<keyword evidence="5 7" id="KW-1278">Translocase</keyword>
<dbReference type="PANTHER" id="PTHR42781:SF4">
    <property type="entry name" value="SPERMIDINE_PUTRESCINE IMPORT ATP-BINDING PROTEIN POTA"/>
    <property type="match status" value="1"/>
</dbReference>
<dbReference type="InterPro" id="IPR050093">
    <property type="entry name" value="ABC_SmlMolc_Importer"/>
</dbReference>
<dbReference type="InterPro" id="IPR003593">
    <property type="entry name" value="AAA+_ATPase"/>
</dbReference>
<evidence type="ECO:0000313" key="9">
    <source>
        <dbReference type="EMBL" id="TCO79431.1"/>
    </source>
</evidence>
<dbReference type="OrthoDB" id="9802264at2"/>
<organism evidence="9 10">
    <name type="scientific">Marinisporobacter balticus</name>
    <dbReference type="NCBI Taxonomy" id="2018667"/>
    <lineage>
        <taxon>Bacteria</taxon>
        <taxon>Bacillati</taxon>
        <taxon>Bacillota</taxon>
        <taxon>Clostridia</taxon>
        <taxon>Peptostreptococcales</taxon>
        <taxon>Thermotaleaceae</taxon>
        <taxon>Marinisporobacter</taxon>
    </lineage>
</organism>
<dbReference type="Gene3D" id="2.40.50.100">
    <property type="match status" value="1"/>
</dbReference>
<dbReference type="GO" id="GO:0016887">
    <property type="term" value="F:ATP hydrolysis activity"/>
    <property type="evidence" value="ECO:0007669"/>
    <property type="project" value="InterPro"/>
</dbReference>
<comment type="catalytic activity">
    <reaction evidence="7">
        <text>ATP + H2O + polyamine-[polyamine-binding protein]Side 1 = ADP + phosphate + polyamineSide 2 + [polyamine-binding protein]Side 1.</text>
        <dbReference type="EC" id="7.6.2.11"/>
    </reaction>
</comment>
<keyword evidence="4 7" id="KW-0067">ATP-binding</keyword>
<evidence type="ECO:0000259" key="8">
    <source>
        <dbReference type="PROSITE" id="PS50893"/>
    </source>
</evidence>
<sequence length="348" mass="39423">MVKLVLRDISKKFEDTTAVDYVDFSIDEGSFFTFLGPSGCGKTTLLRMIAGFIKPDTGRILLRNKDITHIPSENREIGMVFQNYALFPHLNVYENIAYGLKIKRITKKEIGNKVEKYLNLVRLEGYENRKITELSGGEQQRVALARSLVVEPKVLLLDEPLSNLDAKLRDKMRIEIRDLQKELGITTIFVTHDQTEALTMSDKIAVFNKGKCIQIGTPREIYAAPTNTFVATFVGETNLFEAEIIDDEAKLNNGIMMDIKKSSTGSYLSIRPQDIKISKEFKNMRNTFKGKVEKIQFNGVVVEYIVDVVRTKFKVSALNNIYIDTEINVGDEVSILIHKNTINVLNNA</sequence>
<evidence type="ECO:0000256" key="5">
    <source>
        <dbReference type="ARBA" id="ARBA00022967"/>
    </source>
</evidence>
<protein>
    <recommendedName>
        <fullName evidence="7">Spermidine/putrescine import ATP-binding protein PotA</fullName>
        <ecNumber evidence="7">7.6.2.11</ecNumber>
    </recommendedName>
</protein>
<dbReference type="GO" id="GO:0015417">
    <property type="term" value="F:ABC-type polyamine transporter activity"/>
    <property type="evidence" value="ECO:0007669"/>
    <property type="project" value="UniProtKB-EC"/>
</dbReference>